<keyword evidence="8" id="KW-0539">Nucleus</keyword>
<dbReference type="SUPFAM" id="SSF103612">
    <property type="entry name" value="SBT domain"/>
    <property type="match status" value="1"/>
</dbReference>
<dbReference type="Pfam" id="PF03110">
    <property type="entry name" value="SBP"/>
    <property type="match status" value="1"/>
</dbReference>
<dbReference type="GeneID" id="103705385"/>
<organism evidence="12 13">
    <name type="scientific">Phoenix dactylifera</name>
    <name type="common">Date palm</name>
    <dbReference type="NCBI Taxonomy" id="42345"/>
    <lineage>
        <taxon>Eukaryota</taxon>
        <taxon>Viridiplantae</taxon>
        <taxon>Streptophyta</taxon>
        <taxon>Embryophyta</taxon>
        <taxon>Tracheophyta</taxon>
        <taxon>Spermatophyta</taxon>
        <taxon>Magnoliopsida</taxon>
        <taxon>Liliopsida</taxon>
        <taxon>Arecaceae</taxon>
        <taxon>Coryphoideae</taxon>
        <taxon>Phoeniceae</taxon>
        <taxon>Phoenix</taxon>
    </lineage>
</organism>
<dbReference type="PROSITE" id="PS51141">
    <property type="entry name" value="ZF_SBP"/>
    <property type="match status" value="1"/>
</dbReference>
<evidence type="ECO:0000313" key="12">
    <source>
        <dbReference type="Proteomes" id="UP000228380"/>
    </source>
</evidence>
<dbReference type="GO" id="GO:0008270">
    <property type="term" value="F:zinc ion binding"/>
    <property type="evidence" value="ECO:0007669"/>
    <property type="project" value="UniProtKB-KW"/>
</dbReference>
<keyword evidence="12" id="KW-1185">Reference proteome</keyword>
<dbReference type="InterPro" id="IPR036893">
    <property type="entry name" value="SBP_sf"/>
</dbReference>
<protein>
    <submittedName>
        <fullName evidence="13">Squamosa promoter-binding-like protein 17</fullName>
    </submittedName>
</protein>
<feature type="domain" description="SBP-type" evidence="11">
    <location>
        <begin position="67"/>
        <end position="144"/>
    </location>
</feature>
<evidence type="ECO:0000256" key="4">
    <source>
        <dbReference type="ARBA" id="ARBA00022833"/>
    </source>
</evidence>
<evidence type="ECO:0000256" key="9">
    <source>
        <dbReference type="PROSITE-ProRule" id="PRU00470"/>
    </source>
</evidence>
<keyword evidence="6" id="KW-0238">DNA-binding</keyword>
<keyword evidence="7" id="KW-0804">Transcription</keyword>
<keyword evidence="5" id="KW-0805">Transcription regulation</keyword>
<dbReference type="KEGG" id="pda:103705385"/>
<dbReference type="GO" id="GO:0005634">
    <property type="term" value="C:nucleus"/>
    <property type="evidence" value="ECO:0007669"/>
    <property type="project" value="UniProtKB-SubCell"/>
</dbReference>
<evidence type="ECO:0000313" key="13">
    <source>
        <dbReference type="RefSeq" id="XP_008787304.2"/>
    </source>
</evidence>
<evidence type="ECO:0000256" key="10">
    <source>
        <dbReference type="SAM" id="MobiDB-lite"/>
    </source>
</evidence>
<name>A0A8B7BXB8_PHODC</name>
<dbReference type="PANTHER" id="PTHR31251:SF226">
    <property type="entry name" value="SQUAMOSA PROMOTER-BINDING-LIKE PROTEIN 6"/>
    <property type="match status" value="1"/>
</dbReference>
<sequence>MEMGSSSLAVSGTCGSDDSLHGLQFGKKIYFEDGVGGGSSSKASPTPAAASAPPKKGKGVVQGRQQPPRCQVEGCKVDLTGAKAYYRRHKVCGMHSKFPKVIVAGLEQRFCQQCSRFHQLPEFDQGKRSCRRRLAGHNERRRKPPPAPPSSRIGRLSSSFHEDNSSFRGFGMDFTHPRLPETPREVWSMVRAGDGVSSHQWQGSLGAPPPSEVAPHVARQYMHDSIGQALLSSPEIPASRCLSGASDSTCALSLLSNLPWGGTATRNDRAPTITASSSFSGAPRAQPVLSNNYVASSSGFRSHEGGSSSLGVQHELGLGEVTQLGNSQLSGELELALQGSRQCMDHSDDVVHWSL</sequence>
<evidence type="ECO:0000256" key="6">
    <source>
        <dbReference type="ARBA" id="ARBA00023125"/>
    </source>
</evidence>
<evidence type="ECO:0000256" key="3">
    <source>
        <dbReference type="ARBA" id="ARBA00022771"/>
    </source>
</evidence>
<dbReference type="AlphaFoldDB" id="A0A8B7BXB8"/>
<dbReference type="InterPro" id="IPR044817">
    <property type="entry name" value="SBP-like"/>
</dbReference>
<reference evidence="12" key="1">
    <citation type="journal article" date="2019" name="Nat. Commun.">
        <title>Genome-wide association mapping of date palm fruit traits.</title>
        <authorList>
            <person name="Hazzouri K.M."/>
            <person name="Gros-Balthazard M."/>
            <person name="Flowers J.M."/>
            <person name="Copetti D."/>
            <person name="Lemansour A."/>
            <person name="Lebrun M."/>
            <person name="Masmoudi K."/>
            <person name="Ferrand S."/>
            <person name="Dhar M.I."/>
            <person name="Fresquez Z.A."/>
            <person name="Rosas U."/>
            <person name="Zhang J."/>
            <person name="Talag J."/>
            <person name="Lee S."/>
            <person name="Kudrna D."/>
            <person name="Powell R.F."/>
            <person name="Leitch I.J."/>
            <person name="Krueger R.R."/>
            <person name="Wing R.A."/>
            <person name="Amiri K.M.A."/>
            <person name="Purugganan M.D."/>
        </authorList>
    </citation>
    <scope>NUCLEOTIDE SEQUENCE [LARGE SCALE GENOMIC DNA]</scope>
    <source>
        <strain evidence="12">cv. Khalas</strain>
    </source>
</reference>
<proteinExistence type="predicted"/>
<dbReference type="Proteomes" id="UP000228380">
    <property type="component" value="Chromosome 1"/>
</dbReference>
<dbReference type="RefSeq" id="XP_008787304.2">
    <property type="nucleotide sequence ID" value="XM_008789082.4"/>
</dbReference>
<gene>
    <name evidence="13" type="primary">LOC103705385</name>
</gene>
<feature type="region of interest" description="Disordered" evidence="10">
    <location>
        <begin position="36"/>
        <end position="67"/>
    </location>
</feature>
<feature type="region of interest" description="Disordered" evidence="10">
    <location>
        <begin position="134"/>
        <end position="158"/>
    </location>
</feature>
<dbReference type="Gene3D" id="4.10.1100.10">
    <property type="entry name" value="Transcription factor, SBP-box domain"/>
    <property type="match status" value="1"/>
</dbReference>
<dbReference type="InterPro" id="IPR004333">
    <property type="entry name" value="SBP_dom"/>
</dbReference>
<dbReference type="PANTHER" id="PTHR31251">
    <property type="entry name" value="SQUAMOSA PROMOTER-BINDING-LIKE PROTEIN 4"/>
    <property type="match status" value="1"/>
</dbReference>
<evidence type="ECO:0000256" key="5">
    <source>
        <dbReference type="ARBA" id="ARBA00023015"/>
    </source>
</evidence>
<feature type="compositionally biased region" description="Low complexity" evidence="10">
    <location>
        <begin position="40"/>
        <end position="54"/>
    </location>
</feature>
<evidence type="ECO:0000256" key="2">
    <source>
        <dbReference type="ARBA" id="ARBA00022723"/>
    </source>
</evidence>
<evidence type="ECO:0000259" key="11">
    <source>
        <dbReference type="PROSITE" id="PS51141"/>
    </source>
</evidence>
<keyword evidence="4" id="KW-0862">Zinc</keyword>
<keyword evidence="3 9" id="KW-0863">Zinc-finger</keyword>
<evidence type="ECO:0000256" key="8">
    <source>
        <dbReference type="ARBA" id="ARBA00023242"/>
    </source>
</evidence>
<reference evidence="13" key="2">
    <citation type="submission" date="2025-08" db="UniProtKB">
        <authorList>
            <consortium name="RefSeq"/>
        </authorList>
    </citation>
    <scope>IDENTIFICATION</scope>
    <source>
        <tissue evidence="13">Young leaves</tissue>
    </source>
</reference>
<comment type="subcellular location">
    <subcellularLocation>
        <location evidence="1">Nucleus</location>
    </subcellularLocation>
</comment>
<evidence type="ECO:0000256" key="7">
    <source>
        <dbReference type="ARBA" id="ARBA00023163"/>
    </source>
</evidence>
<accession>A0A8B7BXB8</accession>
<keyword evidence="2" id="KW-0479">Metal-binding</keyword>
<dbReference type="GO" id="GO:0003677">
    <property type="term" value="F:DNA binding"/>
    <property type="evidence" value="ECO:0007669"/>
    <property type="project" value="UniProtKB-KW"/>
</dbReference>
<dbReference type="FunFam" id="4.10.1100.10:FF:000001">
    <property type="entry name" value="Squamosa promoter-binding-like protein 14"/>
    <property type="match status" value="1"/>
</dbReference>
<dbReference type="OrthoDB" id="514967at2759"/>
<feature type="compositionally biased region" description="Basic residues" evidence="10">
    <location>
        <begin position="134"/>
        <end position="144"/>
    </location>
</feature>
<evidence type="ECO:0000256" key="1">
    <source>
        <dbReference type="ARBA" id="ARBA00004123"/>
    </source>
</evidence>